<dbReference type="RefSeq" id="WP_142814634.1">
    <property type="nucleotide sequence ID" value="NZ_CP033893.1"/>
</dbReference>
<dbReference type="EMBL" id="CP033893">
    <property type="protein sequence ID" value="QDL30777.1"/>
    <property type="molecule type" value="Genomic_DNA"/>
</dbReference>
<evidence type="ECO:0008006" key="3">
    <source>
        <dbReference type="Google" id="ProtNLM"/>
    </source>
</evidence>
<accession>A0A515CRJ1</accession>
<sequence>MAIKNSISVVFVKYVDELGVTIGSGSEQVEAIYNIESISLDGKFGVANYSTEISGIKSEFLRKFEFTYSGGIPADEAEGAMLASAAFSGAYKI</sequence>
<gene>
    <name evidence="1" type="ORF">EGO53_02775</name>
</gene>
<name>A0A515CRJ1_SERLI</name>
<protein>
    <recommendedName>
        <fullName evidence="3">Phage tail protein</fullName>
    </recommendedName>
</protein>
<evidence type="ECO:0000313" key="2">
    <source>
        <dbReference type="Proteomes" id="UP000317572"/>
    </source>
</evidence>
<dbReference type="Proteomes" id="UP000317572">
    <property type="component" value="Chromosome"/>
</dbReference>
<dbReference type="AlphaFoldDB" id="A0A515CRJ1"/>
<reference evidence="1 2" key="1">
    <citation type="submission" date="2018-11" db="EMBL/GenBank/DDBJ databases">
        <title>The first complete genome of Serratia liquefaciens isolated from metalophyte plant revel distinctness adaptive mechanisms in an extreme habitat.</title>
        <authorList>
            <person name="Caneschi W.L."/>
            <person name="Sanchez A.B."/>
            <person name="Felestrino E.B."/>
            <person name="Assis R.A.B."/>
            <person name="Lemes C.G.C."/>
            <person name="Cordeiro I.F."/>
            <person name="Fonseca N.P."/>
            <person name="Villa M."/>
            <person name="Vieira I.T."/>
            <person name="Moraes L.A."/>
            <person name="Kamino L.H.Y."/>
            <person name="do Carmo F."/>
            <person name="Garcia C.M."/>
            <person name="Almeida N.F."/>
            <person name="Silva R.S."/>
            <person name="Ferro J.A."/>
            <person name="Ferro M.I.T."/>
            <person name="Varani A.M."/>
            <person name="Ferreira R.M."/>
            <person name="dos Santos V.L."/>
            <person name="Silva U.C."/>
            <person name="Setubal J.C."/>
            <person name="Moreira L.M."/>
        </authorList>
    </citation>
    <scope>NUCLEOTIDE SEQUENCE [LARGE SCALE GENOMIC DNA]</scope>
    <source>
        <strain evidence="1 2">FG3</strain>
    </source>
</reference>
<proteinExistence type="predicted"/>
<organism evidence="1 2">
    <name type="scientific">Serratia liquefaciens</name>
    <dbReference type="NCBI Taxonomy" id="614"/>
    <lineage>
        <taxon>Bacteria</taxon>
        <taxon>Pseudomonadati</taxon>
        <taxon>Pseudomonadota</taxon>
        <taxon>Gammaproteobacteria</taxon>
        <taxon>Enterobacterales</taxon>
        <taxon>Yersiniaceae</taxon>
        <taxon>Serratia</taxon>
    </lineage>
</organism>
<evidence type="ECO:0000313" key="1">
    <source>
        <dbReference type="EMBL" id="QDL30777.1"/>
    </source>
</evidence>